<evidence type="ECO:0000256" key="2">
    <source>
        <dbReference type="ARBA" id="ARBA00023015"/>
    </source>
</evidence>
<evidence type="ECO:0000256" key="1">
    <source>
        <dbReference type="ARBA" id="ARBA00009437"/>
    </source>
</evidence>
<dbReference type="InterPro" id="IPR005119">
    <property type="entry name" value="LysR_subst-bd"/>
</dbReference>
<keyword evidence="7" id="KW-1185">Reference proteome</keyword>
<comment type="similarity">
    <text evidence="1">Belongs to the LysR transcriptional regulatory family.</text>
</comment>
<sequence>MRLEWIEDILAVSEMGSFNTAAEARFLTPSAFTRRIRMIEETLGCELFDRTKKPIVLKRHVRDILPTLRAAAADLRRVRQLLAEPEVDLNQRITLICQHALTASVAPQLLMHSTLGQNASARIKSGRRSECLLAILKQKAEFALIYEIVGEDPEIDTEYSERLVLGREKFMPVIKTGLAPEFEDAAAPEPANGSLPMVAYPSSIFLGEVLQRLLANRSNQSVQLIRVAETGLSLALIEFVRQGLGVGWLPNLIAKSDLTSGAFTPMDHLLPGFELNVVVARMKRDLPPKAEEFWEAMKNDPELELG</sequence>
<evidence type="ECO:0000313" key="7">
    <source>
        <dbReference type="Proteomes" id="UP001440612"/>
    </source>
</evidence>
<dbReference type="InterPro" id="IPR000847">
    <property type="entry name" value="LysR_HTH_N"/>
</dbReference>
<dbReference type="InterPro" id="IPR036390">
    <property type="entry name" value="WH_DNA-bd_sf"/>
</dbReference>
<dbReference type="Proteomes" id="UP001440612">
    <property type="component" value="Chromosome"/>
</dbReference>
<dbReference type="Pfam" id="PF03466">
    <property type="entry name" value="LysR_substrate"/>
    <property type="match status" value="1"/>
</dbReference>
<dbReference type="Pfam" id="PF00126">
    <property type="entry name" value="HTH_1"/>
    <property type="match status" value="1"/>
</dbReference>
<keyword evidence="2" id="KW-0805">Transcription regulation</keyword>
<dbReference type="Gene3D" id="1.10.10.10">
    <property type="entry name" value="Winged helix-like DNA-binding domain superfamily/Winged helix DNA-binding domain"/>
    <property type="match status" value="1"/>
</dbReference>
<feature type="domain" description="HTH lysR-type" evidence="5">
    <location>
        <begin position="1"/>
        <end position="58"/>
    </location>
</feature>
<dbReference type="InterPro" id="IPR036388">
    <property type="entry name" value="WH-like_DNA-bd_sf"/>
</dbReference>
<dbReference type="PANTHER" id="PTHR30126:SF2">
    <property type="entry name" value="HTH-TYPE TRANSCRIPTIONAL REGULATOR YJIE"/>
    <property type="match status" value="1"/>
</dbReference>
<proteinExistence type="inferred from homology"/>
<keyword evidence="4" id="KW-0804">Transcription</keyword>
<dbReference type="SUPFAM" id="SSF46785">
    <property type="entry name" value="Winged helix' DNA-binding domain"/>
    <property type="match status" value="1"/>
</dbReference>
<accession>A0ABZ2VBE2</accession>
<protein>
    <submittedName>
        <fullName evidence="6">LysR family transcriptional regulator</fullName>
    </submittedName>
</protein>
<keyword evidence="3" id="KW-0238">DNA-binding</keyword>
<evidence type="ECO:0000259" key="5">
    <source>
        <dbReference type="PROSITE" id="PS50931"/>
    </source>
</evidence>
<name>A0ABZ2VBE2_9RHOB</name>
<dbReference type="SUPFAM" id="SSF53850">
    <property type="entry name" value="Periplasmic binding protein-like II"/>
    <property type="match status" value="1"/>
</dbReference>
<evidence type="ECO:0000313" key="6">
    <source>
        <dbReference type="EMBL" id="WZC50089.1"/>
    </source>
</evidence>
<reference evidence="7" key="1">
    <citation type="submission" date="2024-04" db="EMBL/GenBank/DDBJ databases">
        <title>Phylogenomic analyses of a clade within the roseobacter group suggest taxonomic reassignments of species of the genera Aestuariivita, Citreicella, Loktanella, Nautella, Pelagibaca, Ruegeria, Thalassobius, Thiobacimonas and Tropicibacter, and the proposal o.</title>
        <authorList>
            <person name="Jeon C.O."/>
        </authorList>
    </citation>
    <scope>NUCLEOTIDE SEQUENCE [LARGE SCALE GENOMIC DNA]</scope>
    <source>
        <strain evidence="7">BS5-3</strain>
    </source>
</reference>
<dbReference type="PROSITE" id="PS50931">
    <property type="entry name" value="HTH_LYSR"/>
    <property type="match status" value="1"/>
</dbReference>
<evidence type="ECO:0000256" key="4">
    <source>
        <dbReference type="ARBA" id="ARBA00023163"/>
    </source>
</evidence>
<evidence type="ECO:0000256" key="3">
    <source>
        <dbReference type="ARBA" id="ARBA00023125"/>
    </source>
</evidence>
<organism evidence="6 7">
    <name type="scientific">Yoonia phaeophyticola</name>
    <dbReference type="NCBI Taxonomy" id="3137369"/>
    <lineage>
        <taxon>Bacteria</taxon>
        <taxon>Pseudomonadati</taxon>
        <taxon>Pseudomonadota</taxon>
        <taxon>Alphaproteobacteria</taxon>
        <taxon>Rhodobacterales</taxon>
        <taxon>Paracoccaceae</taxon>
        <taxon>Yoonia</taxon>
    </lineage>
</organism>
<dbReference type="EMBL" id="CP150951">
    <property type="protein sequence ID" value="WZC50089.1"/>
    <property type="molecule type" value="Genomic_DNA"/>
</dbReference>
<dbReference type="PANTHER" id="PTHR30126">
    <property type="entry name" value="HTH-TYPE TRANSCRIPTIONAL REGULATOR"/>
    <property type="match status" value="1"/>
</dbReference>
<gene>
    <name evidence="6" type="ORF">AABB29_05435</name>
</gene>
<dbReference type="RefSeq" id="WP_341368199.1">
    <property type="nucleotide sequence ID" value="NZ_CP150951.2"/>
</dbReference>